<dbReference type="RefSeq" id="WP_118648343.1">
    <property type="nucleotide sequence ID" value="NZ_CP060635.1"/>
</dbReference>
<evidence type="ECO:0000313" key="2">
    <source>
        <dbReference type="Proteomes" id="UP000515860"/>
    </source>
</evidence>
<dbReference type="KEGG" id="whj:H9Q79_13030"/>
<dbReference type="EMBL" id="CP060635">
    <property type="protein sequence ID" value="QNM07830.1"/>
    <property type="molecule type" value="Genomic_DNA"/>
</dbReference>
<protein>
    <submittedName>
        <fullName evidence="1">Uncharacterized protein</fullName>
    </submittedName>
</protein>
<reference evidence="1 2" key="1">
    <citation type="submission" date="2020-08" db="EMBL/GenBank/DDBJ databases">
        <authorList>
            <person name="Liu C."/>
            <person name="Sun Q."/>
        </authorList>
    </citation>
    <scope>NUCLEOTIDE SEQUENCE [LARGE SCALE GENOMIC DNA]</scope>
    <source>
        <strain evidence="1 2">NSJ-29</strain>
    </source>
</reference>
<dbReference type="AlphaFoldDB" id="A0A7G9GAJ8"/>
<gene>
    <name evidence="1" type="ORF">H9Q79_13030</name>
</gene>
<name>A0A7G9GAJ8_9FIRM</name>
<evidence type="ECO:0000313" key="1">
    <source>
        <dbReference type="EMBL" id="QNM07830.1"/>
    </source>
</evidence>
<dbReference type="Proteomes" id="UP000515860">
    <property type="component" value="Chromosome"/>
</dbReference>
<accession>A0A7G9GAJ8</accession>
<sequence length="85" mass="10135">MNFFKKCIDKDGVICYYTITDKKYKEPDTEDQVKENKEGGKVQWDRQNLTFNMRVVLHSSSPQERPFIREKKGRSSSIRIMMNLK</sequence>
<keyword evidence="2" id="KW-1185">Reference proteome</keyword>
<organism evidence="1 2">
    <name type="scientific">Wansuia hejianensis</name>
    <dbReference type="NCBI Taxonomy" id="2763667"/>
    <lineage>
        <taxon>Bacteria</taxon>
        <taxon>Bacillati</taxon>
        <taxon>Bacillota</taxon>
        <taxon>Clostridia</taxon>
        <taxon>Lachnospirales</taxon>
        <taxon>Lachnospiraceae</taxon>
        <taxon>Wansuia</taxon>
    </lineage>
</organism>
<proteinExistence type="predicted"/>